<evidence type="ECO:0000313" key="1">
    <source>
        <dbReference type="EMBL" id="PAA65588.1"/>
    </source>
</evidence>
<comment type="caution">
    <text evidence="1">The sequence shown here is derived from an EMBL/GenBank/DDBJ whole genome shotgun (WGS) entry which is preliminary data.</text>
</comment>
<gene>
    <name evidence="1" type="ORF">BOX15_Mlig022750g1</name>
    <name evidence="2" type="ORF">BOX15_Mlig025990g1</name>
</gene>
<sequence length="121" mass="13738">MTDVEDKQENKEAKVLTDVSLINLSRAVKQGDLQLYMLLNIPTVEIIRLKFKNDEQQQTETGLSQKLLLYWKAMRNGAKEGELIRELEAALGDSGQQDIADIVSQRHQINQEIVPELFVSA</sequence>
<dbReference type="AlphaFoldDB" id="A0A267EVN1"/>
<dbReference type="EMBL" id="NIVC01001203">
    <property type="protein sequence ID" value="PAA70844.1"/>
    <property type="molecule type" value="Genomic_DNA"/>
</dbReference>
<dbReference type="OrthoDB" id="6281858at2759"/>
<dbReference type="Proteomes" id="UP000215902">
    <property type="component" value="Unassembled WGS sequence"/>
</dbReference>
<dbReference type="InterPro" id="IPR011029">
    <property type="entry name" value="DEATH-like_dom_sf"/>
</dbReference>
<proteinExistence type="predicted"/>
<evidence type="ECO:0008006" key="4">
    <source>
        <dbReference type="Google" id="ProtNLM"/>
    </source>
</evidence>
<protein>
    <recommendedName>
        <fullName evidence="4">Death domain-containing protein</fullName>
    </recommendedName>
</protein>
<dbReference type="Gene3D" id="1.10.533.10">
    <property type="entry name" value="Death Domain, Fas"/>
    <property type="match status" value="1"/>
</dbReference>
<reference evidence="1 3" key="1">
    <citation type="submission" date="2017-06" db="EMBL/GenBank/DDBJ databases">
        <title>A platform for efficient transgenesis in Macrostomum lignano, a flatworm model organism for stem cell research.</title>
        <authorList>
            <person name="Berezikov E."/>
        </authorList>
    </citation>
    <scope>NUCLEOTIDE SEQUENCE [LARGE SCALE GENOMIC DNA]</scope>
    <source>
        <strain evidence="1">DV1</strain>
        <tissue evidence="1">Whole organism</tissue>
    </source>
</reference>
<dbReference type="EMBL" id="NIVC01001637">
    <property type="protein sequence ID" value="PAA65588.1"/>
    <property type="molecule type" value="Genomic_DNA"/>
</dbReference>
<accession>A0A267EVN1</accession>
<evidence type="ECO:0000313" key="3">
    <source>
        <dbReference type="Proteomes" id="UP000215902"/>
    </source>
</evidence>
<name>A0A267EVN1_9PLAT</name>
<keyword evidence="3" id="KW-1185">Reference proteome</keyword>
<evidence type="ECO:0000313" key="2">
    <source>
        <dbReference type="EMBL" id="PAA70844.1"/>
    </source>
</evidence>
<organism evidence="1 3">
    <name type="scientific">Macrostomum lignano</name>
    <dbReference type="NCBI Taxonomy" id="282301"/>
    <lineage>
        <taxon>Eukaryota</taxon>
        <taxon>Metazoa</taxon>
        <taxon>Spiralia</taxon>
        <taxon>Lophotrochozoa</taxon>
        <taxon>Platyhelminthes</taxon>
        <taxon>Rhabditophora</taxon>
        <taxon>Macrostomorpha</taxon>
        <taxon>Macrostomida</taxon>
        <taxon>Macrostomidae</taxon>
        <taxon>Macrostomum</taxon>
    </lineage>
</organism>